<evidence type="ECO:0000313" key="3">
    <source>
        <dbReference type="Proteomes" id="UP000034150"/>
    </source>
</evidence>
<reference evidence="2 4" key="1">
    <citation type="journal article" date="2015" name="Genome Biol. Evol.">
        <title>Characterization of Three Mycobacterium spp. with Potential Use in Bioremediation by Genome Sequencing and Comparative Genomics.</title>
        <authorList>
            <person name="Das S."/>
            <person name="Pettersson B.M."/>
            <person name="Behra P.R."/>
            <person name="Ramesh M."/>
            <person name="Dasgupta S."/>
            <person name="Bhattacharya A."/>
            <person name="Kirsebom L.A."/>
        </authorList>
    </citation>
    <scope>NUCLEOTIDE SEQUENCE [LARGE SCALE GENOMIC DNA]</scope>
    <source>
        <strain evidence="2 4">DSM 44075</strain>
    </source>
</reference>
<gene>
    <name evidence="2" type="ORF">MOBUDSM44075_05086</name>
    <name evidence="1" type="ORF">WN67_11860</name>
</gene>
<keyword evidence="3" id="KW-1185">Reference proteome</keyword>
<evidence type="ECO:0000313" key="4">
    <source>
        <dbReference type="Proteomes" id="UP000036313"/>
    </source>
</evidence>
<evidence type="ECO:0000313" key="2">
    <source>
        <dbReference type="EMBL" id="KMO68088.1"/>
    </source>
</evidence>
<protein>
    <submittedName>
        <fullName evidence="2">Universal stress protein</fullName>
    </submittedName>
</protein>
<dbReference type="OrthoDB" id="4614783at2"/>
<dbReference type="Proteomes" id="UP000036313">
    <property type="component" value="Unassembled WGS sequence"/>
</dbReference>
<dbReference type="Proteomes" id="UP000034150">
    <property type="component" value="Unassembled WGS sequence"/>
</dbReference>
<reference evidence="1 3" key="2">
    <citation type="submission" date="2015-04" db="EMBL/GenBank/DDBJ databases">
        <title>Genome sequence of Mycobacterium obuense UC1.</title>
        <authorList>
            <person name="Greninger A.L."/>
            <person name="Cunningham G."/>
            <person name="Chiu C.Y."/>
            <person name="Miller S."/>
        </authorList>
    </citation>
    <scope>NUCLEOTIDE SEQUENCE [LARGE SCALE GENOMIC DNA]</scope>
    <source>
        <strain evidence="1 3">UC1</strain>
    </source>
</reference>
<dbReference type="AlphaFoldDB" id="A0A0J6VF16"/>
<accession>A0A0J6VF16</accession>
<dbReference type="EMBL" id="JYNU01000058">
    <property type="protein sequence ID" value="KMO68088.1"/>
    <property type="molecule type" value="Genomic_DNA"/>
</dbReference>
<dbReference type="EMBL" id="LAUZ02000019">
    <property type="protein sequence ID" value="KKF01797.1"/>
    <property type="molecule type" value="Genomic_DNA"/>
</dbReference>
<evidence type="ECO:0000313" key="1">
    <source>
        <dbReference type="EMBL" id="KKF01797.1"/>
    </source>
</evidence>
<comment type="caution">
    <text evidence="2">The sequence shown here is derived from an EMBL/GenBank/DDBJ whole genome shotgun (WGS) entry which is preliminary data.</text>
</comment>
<name>A0A0J6VF16_9MYCO</name>
<sequence length="60" mass="6398">MTDMRNSAPVVAGVSHFLRDHDEPVLLSVIGRNQAGQLAQIVGEGHPAFHHSASSALIVR</sequence>
<proteinExistence type="predicted"/>
<dbReference type="RefSeq" id="WP_046363221.1">
    <property type="nucleotide sequence ID" value="NZ_JYNU01000058.1"/>
</dbReference>
<dbReference type="PATRIC" id="fig|1807.13.peg.2156"/>
<dbReference type="STRING" id="1807.MOBUDSM44075_05086"/>
<organism evidence="2 4">
    <name type="scientific">Mycolicibacterium obuense</name>
    <dbReference type="NCBI Taxonomy" id="1807"/>
    <lineage>
        <taxon>Bacteria</taxon>
        <taxon>Bacillati</taxon>
        <taxon>Actinomycetota</taxon>
        <taxon>Actinomycetes</taxon>
        <taxon>Mycobacteriales</taxon>
        <taxon>Mycobacteriaceae</taxon>
        <taxon>Mycolicibacterium</taxon>
    </lineage>
</organism>